<comment type="caution">
    <text evidence="1">The sequence shown here is derived from an EMBL/GenBank/DDBJ whole genome shotgun (WGS) entry which is preliminary data.</text>
</comment>
<gene>
    <name evidence="1" type="ORF">S01H1_12682</name>
</gene>
<protein>
    <submittedName>
        <fullName evidence="1">Uncharacterized protein</fullName>
    </submittedName>
</protein>
<organism evidence="1">
    <name type="scientific">marine sediment metagenome</name>
    <dbReference type="NCBI Taxonomy" id="412755"/>
    <lineage>
        <taxon>unclassified sequences</taxon>
        <taxon>metagenomes</taxon>
        <taxon>ecological metagenomes</taxon>
    </lineage>
</organism>
<accession>X0RLM8</accession>
<proteinExistence type="predicted"/>
<sequence length="39" mass="4480">MAVIKQILSPIKADNNKNPVYNPKITFAERRYSTKTISE</sequence>
<evidence type="ECO:0000313" key="1">
    <source>
        <dbReference type="EMBL" id="GAF69739.1"/>
    </source>
</evidence>
<reference evidence="1" key="1">
    <citation type="journal article" date="2014" name="Front. Microbiol.">
        <title>High frequency of phylogenetically diverse reductive dehalogenase-homologous genes in deep subseafloor sedimentary metagenomes.</title>
        <authorList>
            <person name="Kawai M."/>
            <person name="Futagami T."/>
            <person name="Toyoda A."/>
            <person name="Takaki Y."/>
            <person name="Nishi S."/>
            <person name="Hori S."/>
            <person name="Arai W."/>
            <person name="Tsubouchi T."/>
            <person name="Morono Y."/>
            <person name="Uchiyama I."/>
            <person name="Ito T."/>
            <person name="Fujiyama A."/>
            <person name="Inagaki F."/>
            <person name="Takami H."/>
        </authorList>
    </citation>
    <scope>NUCLEOTIDE SEQUENCE</scope>
    <source>
        <strain evidence="1">Expedition CK06-06</strain>
    </source>
</reference>
<name>X0RLM8_9ZZZZ</name>
<dbReference type="EMBL" id="BARS01006521">
    <property type="protein sequence ID" value="GAF69739.1"/>
    <property type="molecule type" value="Genomic_DNA"/>
</dbReference>
<dbReference type="AlphaFoldDB" id="X0RLM8"/>